<dbReference type="PANTHER" id="PTHR22976:SF2">
    <property type="entry name" value="BIOTIN SYNTHASE, MITOCHONDRIAL"/>
    <property type="match status" value="1"/>
</dbReference>
<keyword evidence="8 16" id="KW-0001">2Fe-2S</keyword>
<evidence type="ECO:0000256" key="3">
    <source>
        <dbReference type="ARBA" id="ARBA00011738"/>
    </source>
</evidence>
<keyword evidence="20" id="KW-1185">Reference proteome</keyword>
<evidence type="ECO:0000256" key="1">
    <source>
        <dbReference type="ARBA" id="ARBA00004942"/>
    </source>
</evidence>
<evidence type="ECO:0000256" key="16">
    <source>
        <dbReference type="HAMAP-Rule" id="MF_01694"/>
    </source>
</evidence>
<evidence type="ECO:0000256" key="4">
    <source>
        <dbReference type="ARBA" id="ARBA00012236"/>
    </source>
</evidence>
<evidence type="ECO:0000256" key="12">
    <source>
        <dbReference type="ARBA" id="ARBA00023014"/>
    </source>
</evidence>
<dbReference type="UniPathway" id="UPA00078">
    <property type="reaction ID" value="UER00162"/>
</dbReference>
<dbReference type="HAMAP" id="MF_01694">
    <property type="entry name" value="BioB"/>
    <property type="match status" value="1"/>
</dbReference>
<dbReference type="GO" id="GO:0009102">
    <property type="term" value="P:biotin biosynthetic process"/>
    <property type="evidence" value="ECO:0007669"/>
    <property type="project" value="UniProtKB-UniRule"/>
</dbReference>
<proteinExistence type="inferred from homology"/>
<reference evidence="19 20" key="1">
    <citation type="submission" date="2016-11" db="EMBL/GenBank/DDBJ databases">
        <authorList>
            <person name="Jaros S."/>
            <person name="Januszkiewicz K."/>
            <person name="Wedrychowicz H."/>
        </authorList>
    </citation>
    <scope>NUCLEOTIDE SEQUENCE [LARGE SCALE GENOMIC DNA]</scope>
    <source>
        <strain evidence="19 20">DSM 17459</strain>
    </source>
</reference>
<dbReference type="GO" id="GO:0004076">
    <property type="term" value="F:biotin synthase activity"/>
    <property type="evidence" value="ECO:0007669"/>
    <property type="project" value="UniProtKB-UniRule"/>
</dbReference>
<comment type="cofactor">
    <cofactor evidence="16 17">
        <name>[4Fe-4S] cluster</name>
        <dbReference type="ChEBI" id="CHEBI:49883"/>
    </cofactor>
    <text evidence="16 17">Binds 1 [4Fe-4S] cluster. The cluster is coordinated with 3 cysteines and an exchangeable S-adenosyl-L-methionine.</text>
</comment>
<comment type="pathway">
    <text evidence="1 16">Cofactor biosynthesis; biotin biosynthesis; biotin from 7,8-diaminononanoate: step 2/2.</text>
</comment>
<feature type="binding site" evidence="16 17">
    <location>
        <position position="63"/>
    </location>
    <ligand>
        <name>[4Fe-4S] cluster</name>
        <dbReference type="ChEBI" id="CHEBI:49883"/>
        <note>4Fe-4S-S-AdoMet</note>
    </ligand>
</feature>
<dbReference type="PIRSF" id="PIRSF001619">
    <property type="entry name" value="Biotin_synth"/>
    <property type="match status" value="1"/>
</dbReference>
<comment type="similarity">
    <text evidence="2 16">Belongs to the radical SAM superfamily. Biotin synthase family.</text>
</comment>
<dbReference type="Pfam" id="PF06968">
    <property type="entry name" value="BATS"/>
    <property type="match status" value="1"/>
</dbReference>
<keyword evidence="11 16" id="KW-0408">Iron</keyword>
<feature type="domain" description="Radical SAM core" evidence="18">
    <location>
        <begin position="45"/>
        <end position="274"/>
    </location>
</feature>
<dbReference type="Gene3D" id="3.20.20.70">
    <property type="entry name" value="Aldolase class I"/>
    <property type="match status" value="1"/>
</dbReference>
<evidence type="ECO:0000256" key="15">
    <source>
        <dbReference type="ARBA" id="ARBA00070199"/>
    </source>
</evidence>
<dbReference type="SUPFAM" id="SSF102114">
    <property type="entry name" value="Radical SAM enzymes"/>
    <property type="match status" value="1"/>
</dbReference>
<evidence type="ECO:0000256" key="2">
    <source>
        <dbReference type="ARBA" id="ARBA00010765"/>
    </source>
</evidence>
<dbReference type="InterPro" id="IPR002684">
    <property type="entry name" value="Biotin_synth/BioAB"/>
</dbReference>
<evidence type="ECO:0000256" key="13">
    <source>
        <dbReference type="ARBA" id="ARBA00051157"/>
    </source>
</evidence>
<sequence>MNTKLKELKNRVLNGDSLGKEEALSLAEMPLEELCSAADEIRRVFCGSRFDLCTIINGKNGACSENCKYCAQSSYYSTKIQGYSLLSGEKLVEQAQYNASRGVPRYSIVTSGKRLNSREVDQVCVSIREIRKQTDVAVCVSFGLLDEEAFRKIKGAGAVRVHNNLESSRNYFPNVCTTHTYDDKIATLKAAQTAGLSVCSGGIMGLGESMEDRIDLALTVRELGVRSIPVNMLNPIPGTPYEKNKRLTTEEMCRIVAVYRFLVPDAYIRLAGGRGLMPDKGKRCFQSGANAAITGDMLTTGGITIEQDKRMLKELGYEVVRDCE</sequence>
<dbReference type="SFLD" id="SFLDS00029">
    <property type="entry name" value="Radical_SAM"/>
    <property type="match status" value="1"/>
</dbReference>
<evidence type="ECO:0000256" key="5">
    <source>
        <dbReference type="ARBA" id="ARBA00022485"/>
    </source>
</evidence>
<dbReference type="InterPro" id="IPR024177">
    <property type="entry name" value="Biotin_synthase"/>
</dbReference>
<evidence type="ECO:0000256" key="8">
    <source>
        <dbReference type="ARBA" id="ARBA00022714"/>
    </source>
</evidence>
<protein>
    <recommendedName>
        <fullName evidence="15 16">Biotin synthase</fullName>
        <ecNumber evidence="4 16">2.8.1.6</ecNumber>
    </recommendedName>
</protein>
<dbReference type="RefSeq" id="WP_072849514.1">
    <property type="nucleotide sequence ID" value="NZ_FQVI01000003.1"/>
</dbReference>
<dbReference type="InterPro" id="IPR006638">
    <property type="entry name" value="Elp3/MiaA/NifB-like_rSAM"/>
</dbReference>
<name>A0A1M4UV64_9CLOT</name>
<keyword evidence="12 16" id="KW-0411">Iron-sulfur</keyword>
<keyword evidence="9 16" id="KW-0479">Metal-binding</keyword>
<dbReference type="NCBIfam" id="TIGR00433">
    <property type="entry name" value="bioB"/>
    <property type="match status" value="1"/>
</dbReference>
<dbReference type="Proteomes" id="UP000184245">
    <property type="component" value="Unassembled WGS sequence"/>
</dbReference>
<keyword evidence="7 16" id="KW-0949">S-adenosyl-L-methionine</keyword>
<feature type="binding site" evidence="16 17">
    <location>
        <position position="70"/>
    </location>
    <ligand>
        <name>[4Fe-4S] cluster</name>
        <dbReference type="ChEBI" id="CHEBI:49883"/>
        <note>4Fe-4S-S-AdoMet</note>
    </ligand>
</feature>
<dbReference type="PANTHER" id="PTHR22976">
    <property type="entry name" value="BIOTIN SYNTHASE"/>
    <property type="match status" value="1"/>
</dbReference>
<comment type="function">
    <text evidence="14 16">Catalyzes the conversion of dethiobiotin (DTB) to biotin by the insertion of a sulfur atom into dethiobiotin via a radical-based mechanism.</text>
</comment>
<dbReference type="InterPro" id="IPR010722">
    <property type="entry name" value="BATS_dom"/>
</dbReference>
<dbReference type="PROSITE" id="PS51918">
    <property type="entry name" value="RADICAL_SAM"/>
    <property type="match status" value="1"/>
</dbReference>
<evidence type="ECO:0000256" key="11">
    <source>
        <dbReference type="ARBA" id="ARBA00023004"/>
    </source>
</evidence>
<evidence type="ECO:0000259" key="18">
    <source>
        <dbReference type="PROSITE" id="PS51918"/>
    </source>
</evidence>
<accession>A0A1M4UV64</accession>
<dbReference type="InterPro" id="IPR058240">
    <property type="entry name" value="rSAM_sf"/>
</dbReference>
<evidence type="ECO:0000256" key="14">
    <source>
        <dbReference type="ARBA" id="ARBA00057568"/>
    </source>
</evidence>
<dbReference type="AlphaFoldDB" id="A0A1M4UV64"/>
<dbReference type="InterPro" id="IPR013785">
    <property type="entry name" value="Aldolase_TIM"/>
</dbReference>
<feature type="binding site" evidence="16 17">
    <location>
        <position position="199"/>
    </location>
    <ligand>
        <name>[2Fe-2S] cluster</name>
        <dbReference type="ChEBI" id="CHEBI:190135"/>
    </ligand>
</feature>
<organism evidence="19 20">
    <name type="scientific">Lactonifactor longoviformis DSM 17459</name>
    <dbReference type="NCBI Taxonomy" id="1122155"/>
    <lineage>
        <taxon>Bacteria</taxon>
        <taxon>Bacillati</taxon>
        <taxon>Bacillota</taxon>
        <taxon>Clostridia</taxon>
        <taxon>Eubacteriales</taxon>
        <taxon>Clostridiaceae</taxon>
        <taxon>Lactonifactor</taxon>
    </lineage>
</organism>
<dbReference type="SFLD" id="SFLDG01060">
    <property type="entry name" value="BATS_domain_containing"/>
    <property type="match status" value="1"/>
</dbReference>
<evidence type="ECO:0000313" key="19">
    <source>
        <dbReference type="EMBL" id="SHE60568.1"/>
    </source>
</evidence>
<dbReference type="FunFam" id="3.20.20.70:FF:000026">
    <property type="entry name" value="Biotin synthase"/>
    <property type="match status" value="1"/>
</dbReference>
<feature type="binding site" evidence="16 17">
    <location>
        <position position="107"/>
    </location>
    <ligand>
        <name>[2Fe-2S] cluster</name>
        <dbReference type="ChEBI" id="CHEBI:190135"/>
    </ligand>
</feature>
<evidence type="ECO:0000313" key="20">
    <source>
        <dbReference type="Proteomes" id="UP000184245"/>
    </source>
</evidence>
<dbReference type="EMBL" id="FQVI01000003">
    <property type="protein sequence ID" value="SHE60568.1"/>
    <property type="molecule type" value="Genomic_DNA"/>
</dbReference>
<dbReference type="SMART" id="SM00876">
    <property type="entry name" value="BATS"/>
    <property type="match status" value="1"/>
</dbReference>
<evidence type="ECO:0000256" key="10">
    <source>
        <dbReference type="ARBA" id="ARBA00022756"/>
    </source>
</evidence>
<dbReference type="CDD" id="cd01335">
    <property type="entry name" value="Radical_SAM"/>
    <property type="match status" value="1"/>
</dbReference>
<dbReference type="SFLD" id="SFLDG01278">
    <property type="entry name" value="biotin_synthase_like"/>
    <property type="match status" value="1"/>
</dbReference>
<comment type="cofactor">
    <cofactor evidence="16">
        <name>[2Fe-2S] cluster</name>
        <dbReference type="ChEBI" id="CHEBI:190135"/>
    </cofactor>
    <text evidence="16">Binds 1 [2Fe-2S] cluster. The cluster is coordinated with 3 cysteines and 1 arginine.</text>
</comment>
<gene>
    <name evidence="16" type="primary">bioB</name>
    <name evidence="19" type="ORF">SAMN02745158_00996</name>
</gene>
<dbReference type="Pfam" id="PF04055">
    <property type="entry name" value="Radical_SAM"/>
    <property type="match status" value="1"/>
</dbReference>
<dbReference type="OrthoDB" id="9786826at2"/>
<dbReference type="STRING" id="1122155.SAMN02745158_00996"/>
<dbReference type="GO" id="GO:0051537">
    <property type="term" value="F:2 iron, 2 sulfur cluster binding"/>
    <property type="evidence" value="ECO:0007669"/>
    <property type="project" value="UniProtKB-KW"/>
</dbReference>
<feature type="binding site" evidence="16 17">
    <location>
        <position position="269"/>
    </location>
    <ligand>
        <name>[2Fe-2S] cluster</name>
        <dbReference type="ChEBI" id="CHEBI:190135"/>
    </ligand>
</feature>
<dbReference type="GO" id="GO:0005506">
    <property type="term" value="F:iron ion binding"/>
    <property type="evidence" value="ECO:0007669"/>
    <property type="project" value="UniProtKB-UniRule"/>
</dbReference>
<evidence type="ECO:0000256" key="7">
    <source>
        <dbReference type="ARBA" id="ARBA00022691"/>
    </source>
</evidence>
<dbReference type="InterPro" id="IPR007197">
    <property type="entry name" value="rSAM"/>
</dbReference>
<evidence type="ECO:0000256" key="6">
    <source>
        <dbReference type="ARBA" id="ARBA00022679"/>
    </source>
</evidence>
<dbReference type="SMART" id="SM00729">
    <property type="entry name" value="Elp3"/>
    <property type="match status" value="1"/>
</dbReference>
<evidence type="ECO:0000256" key="9">
    <source>
        <dbReference type="ARBA" id="ARBA00022723"/>
    </source>
</evidence>
<evidence type="ECO:0000256" key="17">
    <source>
        <dbReference type="PIRSR" id="PIRSR001619-1"/>
    </source>
</evidence>
<feature type="binding site" evidence="16 17">
    <location>
        <position position="139"/>
    </location>
    <ligand>
        <name>[2Fe-2S] cluster</name>
        <dbReference type="ChEBI" id="CHEBI:190135"/>
    </ligand>
</feature>
<comment type="cofactor">
    <cofactor evidence="17">
        <name>[2Fe-2S] cluster</name>
        <dbReference type="ChEBI" id="CHEBI:190135"/>
    </cofactor>
    <text evidence="17">Binds 1 [2Fe-2S] cluster. The cluster is coordinated with 3 cysteines and 1 arginine.</text>
</comment>
<keyword evidence="10 16" id="KW-0093">Biotin biosynthesis</keyword>
<feature type="binding site" evidence="16 17">
    <location>
        <position position="67"/>
    </location>
    <ligand>
        <name>[4Fe-4S] cluster</name>
        <dbReference type="ChEBI" id="CHEBI:49883"/>
        <note>4Fe-4S-S-AdoMet</note>
    </ligand>
</feature>
<comment type="subunit">
    <text evidence="3 16">Homodimer.</text>
</comment>
<dbReference type="EC" id="2.8.1.6" evidence="4 16"/>
<comment type="catalytic activity">
    <reaction evidence="13 16">
        <text>(4R,5S)-dethiobiotin + (sulfur carrier)-SH + 2 reduced [2Fe-2S]-[ferredoxin] + 2 S-adenosyl-L-methionine = (sulfur carrier)-H + biotin + 2 5'-deoxyadenosine + 2 L-methionine + 2 oxidized [2Fe-2S]-[ferredoxin]</text>
        <dbReference type="Rhea" id="RHEA:22060"/>
        <dbReference type="Rhea" id="RHEA-COMP:10000"/>
        <dbReference type="Rhea" id="RHEA-COMP:10001"/>
        <dbReference type="Rhea" id="RHEA-COMP:14737"/>
        <dbReference type="Rhea" id="RHEA-COMP:14739"/>
        <dbReference type="ChEBI" id="CHEBI:17319"/>
        <dbReference type="ChEBI" id="CHEBI:29917"/>
        <dbReference type="ChEBI" id="CHEBI:33737"/>
        <dbReference type="ChEBI" id="CHEBI:33738"/>
        <dbReference type="ChEBI" id="CHEBI:57586"/>
        <dbReference type="ChEBI" id="CHEBI:57844"/>
        <dbReference type="ChEBI" id="CHEBI:59789"/>
        <dbReference type="ChEBI" id="CHEBI:64428"/>
        <dbReference type="ChEBI" id="CHEBI:149473"/>
        <dbReference type="EC" id="2.8.1.6"/>
    </reaction>
</comment>
<keyword evidence="6 16" id="KW-0808">Transferase</keyword>
<keyword evidence="5 16" id="KW-0004">4Fe-4S</keyword>
<dbReference type="GO" id="GO:0051539">
    <property type="term" value="F:4 iron, 4 sulfur cluster binding"/>
    <property type="evidence" value="ECO:0007669"/>
    <property type="project" value="UniProtKB-KW"/>
</dbReference>